<keyword evidence="2" id="KW-1185">Reference proteome</keyword>
<dbReference type="EMBL" id="JAECSB010000086">
    <property type="protein sequence ID" value="MBH5146369.1"/>
    <property type="molecule type" value="Genomic_DNA"/>
</dbReference>
<evidence type="ECO:0000313" key="1">
    <source>
        <dbReference type="EMBL" id="MBH5146369.1"/>
    </source>
</evidence>
<evidence type="ECO:0008006" key="3">
    <source>
        <dbReference type="Google" id="ProtNLM"/>
    </source>
</evidence>
<dbReference type="AlphaFoldDB" id="A0A8I1DA03"/>
<sequence>MTDLNHFGPIEYIVVEFPDGALTPEGFEQLLVLVDSGTIRILDLEFVVKLPSGHAVIVDAGGLSTENFDATVFGGASSHLLDVDDLALIAEDIGEGSLAAVLVYEELTLLPAIEAWTTRGATIITEGHLDLDGLATILTNTADTAQEIQE</sequence>
<organism evidence="1 2">
    <name type="scientific">Rhodococcus erythropolis</name>
    <name type="common">Arthrobacter picolinophilus</name>
    <dbReference type="NCBI Taxonomy" id="1833"/>
    <lineage>
        <taxon>Bacteria</taxon>
        <taxon>Bacillati</taxon>
        <taxon>Actinomycetota</taxon>
        <taxon>Actinomycetes</taxon>
        <taxon>Mycobacteriales</taxon>
        <taxon>Nocardiaceae</taxon>
        <taxon>Rhodococcus</taxon>
        <taxon>Rhodococcus erythropolis group</taxon>
    </lineage>
</organism>
<dbReference type="InterPro" id="IPR046288">
    <property type="entry name" value="DUF6325"/>
</dbReference>
<dbReference type="RefSeq" id="WP_182263397.1">
    <property type="nucleotide sequence ID" value="NZ_JAECSB010000086.1"/>
</dbReference>
<dbReference type="Proteomes" id="UP000627573">
    <property type="component" value="Unassembled WGS sequence"/>
</dbReference>
<comment type="caution">
    <text evidence="1">The sequence shown here is derived from an EMBL/GenBank/DDBJ whole genome shotgun (WGS) entry which is preliminary data.</text>
</comment>
<dbReference type="Pfam" id="PF19850">
    <property type="entry name" value="DUF6325"/>
    <property type="match status" value="1"/>
</dbReference>
<gene>
    <name evidence="1" type="ORF">I3517_27575</name>
</gene>
<proteinExistence type="predicted"/>
<name>A0A8I1DA03_RHOER</name>
<reference evidence="1 2" key="1">
    <citation type="submission" date="2020-12" db="EMBL/GenBank/DDBJ databases">
        <title>Draft genome sequence of furan degrading bacterial strain FUR100.</title>
        <authorList>
            <person name="Woiski C."/>
        </authorList>
    </citation>
    <scope>NUCLEOTIDE SEQUENCE [LARGE SCALE GENOMIC DNA]</scope>
    <source>
        <strain evidence="1 2">FUR100</strain>
    </source>
</reference>
<accession>A0A8I1DA03</accession>
<protein>
    <recommendedName>
        <fullName evidence="3">DUF1269 domain-containing family protein</fullName>
    </recommendedName>
</protein>
<evidence type="ECO:0000313" key="2">
    <source>
        <dbReference type="Proteomes" id="UP000627573"/>
    </source>
</evidence>